<dbReference type="AlphaFoldDB" id="A0A1B6G296"/>
<dbReference type="EMBL" id="GECZ01013217">
    <property type="protein sequence ID" value="JAS56552.1"/>
    <property type="molecule type" value="Transcribed_RNA"/>
</dbReference>
<feature type="non-terminal residue" evidence="1">
    <location>
        <position position="1"/>
    </location>
</feature>
<proteinExistence type="predicted"/>
<evidence type="ECO:0000313" key="1">
    <source>
        <dbReference type="EMBL" id="JAS56552.1"/>
    </source>
</evidence>
<sequence>TGKIVKKYRFTSCIASCTSSRVVKLSDKKVSARSLMYKIKLKKDITELFEQDEVSRQCAGKKETITRGKIKMQKRLLNDTLKNLHMKFVSCYEDHKRLSYSLFCK</sequence>
<gene>
    <name evidence="1" type="ORF">g.48164</name>
</gene>
<name>A0A1B6G296_9HEMI</name>
<protein>
    <submittedName>
        <fullName evidence="1">Uncharacterized protein</fullName>
    </submittedName>
</protein>
<accession>A0A1B6G296</accession>
<reference evidence="1" key="1">
    <citation type="submission" date="2015-11" db="EMBL/GenBank/DDBJ databases">
        <title>De novo transcriptome assembly of four potential Pierce s Disease insect vectors from Arizona vineyards.</title>
        <authorList>
            <person name="Tassone E.E."/>
        </authorList>
    </citation>
    <scope>NUCLEOTIDE SEQUENCE</scope>
</reference>
<feature type="non-terminal residue" evidence="1">
    <location>
        <position position="105"/>
    </location>
</feature>
<organism evidence="1">
    <name type="scientific">Cuerna arida</name>
    <dbReference type="NCBI Taxonomy" id="1464854"/>
    <lineage>
        <taxon>Eukaryota</taxon>
        <taxon>Metazoa</taxon>
        <taxon>Ecdysozoa</taxon>
        <taxon>Arthropoda</taxon>
        <taxon>Hexapoda</taxon>
        <taxon>Insecta</taxon>
        <taxon>Pterygota</taxon>
        <taxon>Neoptera</taxon>
        <taxon>Paraneoptera</taxon>
        <taxon>Hemiptera</taxon>
        <taxon>Auchenorrhyncha</taxon>
        <taxon>Membracoidea</taxon>
        <taxon>Cicadellidae</taxon>
        <taxon>Cicadellinae</taxon>
        <taxon>Proconiini</taxon>
        <taxon>Cuerna</taxon>
    </lineage>
</organism>